<sequence length="82" mass="9130">MRGQPKSEIDLYVIGEIKRLRTARGISQARLGAMLDLSDAFIGQIESPRHVSKYSLDQLNSLAVIFGCSPRDFLPERPIASK</sequence>
<proteinExistence type="predicted"/>
<evidence type="ECO:0000313" key="3">
    <source>
        <dbReference type="Proteomes" id="UP000321362"/>
    </source>
</evidence>
<dbReference type="SUPFAM" id="SSF47413">
    <property type="entry name" value="lambda repressor-like DNA-binding domains"/>
    <property type="match status" value="1"/>
</dbReference>
<evidence type="ECO:0000313" key="2">
    <source>
        <dbReference type="EMBL" id="QEC77390.1"/>
    </source>
</evidence>
<dbReference type="EMBL" id="CP042437">
    <property type="protein sequence ID" value="QEC77390.1"/>
    <property type="molecule type" value="Genomic_DNA"/>
</dbReference>
<name>A0A5B8W0A4_9SPHI</name>
<dbReference type="PROSITE" id="PS50943">
    <property type="entry name" value="HTH_CROC1"/>
    <property type="match status" value="1"/>
</dbReference>
<dbReference type="OrthoDB" id="1098513at2"/>
<dbReference type="InterPro" id="IPR001387">
    <property type="entry name" value="Cro/C1-type_HTH"/>
</dbReference>
<dbReference type="Proteomes" id="UP000321362">
    <property type="component" value="Chromosome"/>
</dbReference>
<dbReference type="AlphaFoldDB" id="A0A5B8W0A4"/>
<dbReference type="KEGG" id="mgk:FSB76_16070"/>
<dbReference type="SMART" id="SM00530">
    <property type="entry name" value="HTH_XRE"/>
    <property type="match status" value="1"/>
</dbReference>
<keyword evidence="3" id="KW-1185">Reference proteome</keyword>
<dbReference type="InterPro" id="IPR010982">
    <property type="entry name" value="Lambda_DNA-bd_dom_sf"/>
</dbReference>
<organism evidence="2 3">
    <name type="scientific">Mucilaginibacter ginsenosidivorax</name>
    <dbReference type="NCBI Taxonomy" id="862126"/>
    <lineage>
        <taxon>Bacteria</taxon>
        <taxon>Pseudomonadati</taxon>
        <taxon>Bacteroidota</taxon>
        <taxon>Sphingobacteriia</taxon>
        <taxon>Sphingobacteriales</taxon>
        <taxon>Sphingobacteriaceae</taxon>
        <taxon>Mucilaginibacter</taxon>
    </lineage>
</organism>
<gene>
    <name evidence="2" type="ORF">FSB76_16070</name>
</gene>
<dbReference type="GO" id="GO:0003677">
    <property type="term" value="F:DNA binding"/>
    <property type="evidence" value="ECO:0007669"/>
    <property type="project" value="InterPro"/>
</dbReference>
<accession>A0A5B8W0A4</accession>
<dbReference type="CDD" id="cd00093">
    <property type="entry name" value="HTH_XRE"/>
    <property type="match status" value="1"/>
</dbReference>
<feature type="domain" description="HTH cro/C1-type" evidence="1">
    <location>
        <begin position="17"/>
        <end position="73"/>
    </location>
</feature>
<evidence type="ECO:0000259" key="1">
    <source>
        <dbReference type="PROSITE" id="PS50943"/>
    </source>
</evidence>
<dbReference type="Pfam" id="PF01381">
    <property type="entry name" value="HTH_3"/>
    <property type="match status" value="1"/>
</dbReference>
<reference evidence="2 3" key="1">
    <citation type="journal article" date="2013" name="J. Microbiol.">
        <title>Mucilaginibacter ginsenosidivorax sp. nov., with ginsenoside converting activity isolated from sediment.</title>
        <authorList>
            <person name="Kim J.K."/>
            <person name="Choi T.E."/>
            <person name="Liu Q.M."/>
            <person name="Park H.Y."/>
            <person name="Yi T.H."/>
            <person name="Yoon M.H."/>
            <person name="Kim S.C."/>
            <person name="Im W.T."/>
        </authorList>
    </citation>
    <scope>NUCLEOTIDE SEQUENCE [LARGE SCALE GENOMIC DNA]</scope>
    <source>
        <strain evidence="2 3">KHI28</strain>
    </source>
</reference>
<dbReference type="RefSeq" id="WP_147055031.1">
    <property type="nucleotide sequence ID" value="NZ_CP042437.1"/>
</dbReference>
<dbReference type="Gene3D" id="1.10.260.40">
    <property type="entry name" value="lambda repressor-like DNA-binding domains"/>
    <property type="match status" value="1"/>
</dbReference>
<protein>
    <submittedName>
        <fullName evidence="2">Helix-turn-helix transcriptional regulator</fullName>
    </submittedName>
</protein>